<evidence type="ECO:0000313" key="3">
    <source>
        <dbReference type="EMBL" id="GCB81319.1"/>
    </source>
</evidence>
<keyword evidence="1" id="KW-1133">Transmembrane helix</keyword>
<comment type="caution">
    <text evidence="3">The sequence shown here is derived from an EMBL/GenBank/DDBJ whole genome shotgun (WGS) entry which is preliminary data.</text>
</comment>
<evidence type="ECO:0000259" key="2">
    <source>
        <dbReference type="Pfam" id="PF02714"/>
    </source>
</evidence>
<dbReference type="AlphaFoldDB" id="A0A401Q7H5"/>
<dbReference type="PANTHER" id="PTHR13018:SF21">
    <property type="entry name" value="CALCIUM PERMEABLE STRESS-GATED CATION CHANNEL 1"/>
    <property type="match status" value="1"/>
</dbReference>
<dbReference type="GO" id="GO:0005227">
    <property type="term" value="F:calcium-activated cation channel activity"/>
    <property type="evidence" value="ECO:0007669"/>
    <property type="project" value="InterPro"/>
</dbReference>
<evidence type="ECO:0000256" key="1">
    <source>
        <dbReference type="SAM" id="Phobius"/>
    </source>
</evidence>
<proteinExistence type="predicted"/>
<dbReference type="PANTHER" id="PTHR13018">
    <property type="entry name" value="PROBABLE MEMBRANE PROTEIN DUF221-RELATED"/>
    <property type="match status" value="1"/>
</dbReference>
<dbReference type="EMBL" id="BFAA01020121">
    <property type="protein sequence ID" value="GCB81319.1"/>
    <property type="molecule type" value="Genomic_DNA"/>
</dbReference>
<dbReference type="InterPro" id="IPR003864">
    <property type="entry name" value="CSC1/OSCA1-like_7TM"/>
</dbReference>
<feature type="domain" description="CSC1/OSCA1-like 7TM region" evidence="2">
    <location>
        <begin position="1"/>
        <end position="90"/>
    </location>
</feature>
<dbReference type="GO" id="GO:0005886">
    <property type="term" value="C:plasma membrane"/>
    <property type="evidence" value="ECO:0007669"/>
    <property type="project" value="TreeGrafter"/>
</dbReference>
<name>A0A401Q7H5_SCYTO</name>
<keyword evidence="1" id="KW-0472">Membrane</keyword>
<accession>A0A401Q7H5</accession>
<keyword evidence="4" id="KW-1185">Reference proteome</keyword>
<dbReference type="Pfam" id="PF02714">
    <property type="entry name" value="RSN1_7TM"/>
    <property type="match status" value="1"/>
</dbReference>
<organism evidence="3 4">
    <name type="scientific">Scyliorhinus torazame</name>
    <name type="common">Cloudy catshark</name>
    <name type="synonym">Catulus torazame</name>
    <dbReference type="NCBI Taxonomy" id="75743"/>
    <lineage>
        <taxon>Eukaryota</taxon>
        <taxon>Metazoa</taxon>
        <taxon>Chordata</taxon>
        <taxon>Craniata</taxon>
        <taxon>Vertebrata</taxon>
        <taxon>Chondrichthyes</taxon>
        <taxon>Elasmobranchii</taxon>
        <taxon>Galeomorphii</taxon>
        <taxon>Galeoidea</taxon>
        <taxon>Carcharhiniformes</taxon>
        <taxon>Scyliorhinidae</taxon>
        <taxon>Scyliorhinus</taxon>
    </lineage>
</organism>
<feature type="transmembrane region" description="Helical" evidence="1">
    <location>
        <begin position="63"/>
        <end position="87"/>
    </location>
</feature>
<sequence length="93" mass="10488">CVFLPDNGAFFVNYVITSSLIGTAMELLRIPGLIVYTARLAFAKSKAEQIHVKKNQAYEYQFGLEYAWTMCIFAVVMTYSITCPIIVPFGECF</sequence>
<keyword evidence="1" id="KW-0812">Transmembrane</keyword>
<feature type="non-terminal residue" evidence="3">
    <location>
        <position position="1"/>
    </location>
</feature>
<gene>
    <name evidence="3" type="ORF">scyTo_0021817</name>
</gene>
<dbReference type="InterPro" id="IPR045122">
    <property type="entry name" value="Csc1-like"/>
</dbReference>
<dbReference type="Proteomes" id="UP000288216">
    <property type="component" value="Unassembled WGS sequence"/>
</dbReference>
<reference evidence="3 4" key="1">
    <citation type="journal article" date="2018" name="Nat. Ecol. Evol.">
        <title>Shark genomes provide insights into elasmobranch evolution and the origin of vertebrates.</title>
        <authorList>
            <person name="Hara Y"/>
            <person name="Yamaguchi K"/>
            <person name="Onimaru K"/>
            <person name="Kadota M"/>
            <person name="Koyanagi M"/>
            <person name="Keeley SD"/>
            <person name="Tatsumi K"/>
            <person name="Tanaka K"/>
            <person name="Motone F"/>
            <person name="Kageyama Y"/>
            <person name="Nozu R"/>
            <person name="Adachi N"/>
            <person name="Nishimura O"/>
            <person name="Nakagawa R"/>
            <person name="Tanegashima C"/>
            <person name="Kiyatake I"/>
            <person name="Matsumoto R"/>
            <person name="Murakumo K"/>
            <person name="Nishida K"/>
            <person name="Terakita A"/>
            <person name="Kuratani S"/>
            <person name="Sato K"/>
            <person name="Hyodo S Kuraku.S."/>
        </authorList>
    </citation>
    <scope>NUCLEOTIDE SEQUENCE [LARGE SCALE GENOMIC DNA]</scope>
</reference>
<dbReference type="OrthoDB" id="1689567at2759"/>
<protein>
    <recommendedName>
        <fullName evidence="2">CSC1/OSCA1-like 7TM region domain-containing protein</fullName>
    </recommendedName>
</protein>
<feature type="transmembrane region" description="Helical" evidence="1">
    <location>
        <begin position="20"/>
        <end position="42"/>
    </location>
</feature>
<evidence type="ECO:0000313" key="4">
    <source>
        <dbReference type="Proteomes" id="UP000288216"/>
    </source>
</evidence>